<comment type="caution">
    <text evidence="1">The sequence shown here is derived from an EMBL/GenBank/DDBJ whole genome shotgun (WGS) entry which is preliminary data.</text>
</comment>
<dbReference type="PATRIC" id="fig|476272.21.peg.789"/>
<sequence>MMKCGERLPRASPSLHYIRTVAFIQEDVCSLSAEKMAVFLGRRFVVWHTAERF</sequence>
<dbReference type="Proteomes" id="UP000003100">
    <property type="component" value="Unassembled WGS sequence"/>
</dbReference>
<dbReference type="AlphaFoldDB" id="C0CP58"/>
<evidence type="ECO:0000313" key="1">
    <source>
        <dbReference type="EMBL" id="EEG48442.1"/>
    </source>
</evidence>
<dbReference type="EMBL" id="ACBZ01000145">
    <property type="protein sequence ID" value="EEG48442.1"/>
    <property type="molecule type" value="Genomic_DNA"/>
</dbReference>
<dbReference type="HOGENOM" id="CLU_3059049_0_0_9"/>
<evidence type="ECO:0000313" key="2">
    <source>
        <dbReference type="Proteomes" id="UP000003100"/>
    </source>
</evidence>
<gene>
    <name evidence="1" type="ORF">RUMHYD_02659</name>
</gene>
<reference evidence="1 2" key="2">
    <citation type="submission" date="2009-02" db="EMBL/GenBank/DDBJ databases">
        <title>Draft genome sequence of Blautia hydrogenotrophica DSM 10507 (Ruminococcus hydrogenotrophicus DSM 10507).</title>
        <authorList>
            <person name="Sudarsanam P."/>
            <person name="Ley R."/>
            <person name="Guruge J."/>
            <person name="Turnbaugh P.J."/>
            <person name="Mahowald M."/>
            <person name="Liep D."/>
            <person name="Gordon J."/>
        </authorList>
    </citation>
    <scope>NUCLEOTIDE SEQUENCE [LARGE SCALE GENOMIC DNA]</scope>
    <source>
        <strain evidence="2">DSM 10507 / JCM 14656 / S5a33</strain>
    </source>
</reference>
<accession>C0CP58</accession>
<protein>
    <submittedName>
        <fullName evidence="1">Uncharacterized protein</fullName>
    </submittedName>
</protein>
<proteinExistence type="predicted"/>
<keyword evidence="2" id="KW-1185">Reference proteome</keyword>
<reference evidence="1 2" key="1">
    <citation type="submission" date="2009-01" db="EMBL/GenBank/DDBJ databases">
        <authorList>
            <person name="Fulton L."/>
            <person name="Clifton S."/>
            <person name="Fulton B."/>
            <person name="Xu J."/>
            <person name="Minx P."/>
            <person name="Pepin K.H."/>
            <person name="Johnson M."/>
            <person name="Bhonagiri V."/>
            <person name="Nash W.E."/>
            <person name="Mardis E.R."/>
            <person name="Wilson R.K."/>
        </authorList>
    </citation>
    <scope>NUCLEOTIDE SEQUENCE [LARGE SCALE GENOMIC DNA]</scope>
    <source>
        <strain evidence="2">DSM 10507 / JCM 14656 / S5a33</strain>
    </source>
</reference>
<organism evidence="1 2">
    <name type="scientific">Blautia hydrogenotrophica (strain DSM 10507 / JCM 14656 / S5a33)</name>
    <name type="common">Ruminococcus hydrogenotrophicus</name>
    <dbReference type="NCBI Taxonomy" id="476272"/>
    <lineage>
        <taxon>Bacteria</taxon>
        <taxon>Bacillati</taxon>
        <taxon>Bacillota</taxon>
        <taxon>Clostridia</taxon>
        <taxon>Lachnospirales</taxon>
        <taxon>Lachnospiraceae</taxon>
        <taxon>Blautia</taxon>
    </lineage>
</organism>
<name>C0CP58_BLAHS</name>